<dbReference type="AlphaFoldDB" id="A0A158CBI6"/>
<evidence type="ECO:0000256" key="1">
    <source>
        <dbReference type="SAM" id="SignalP"/>
    </source>
</evidence>
<dbReference type="SUPFAM" id="SSF53822">
    <property type="entry name" value="Periplasmic binding protein-like I"/>
    <property type="match status" value="1"/>
</dbReference>
<sequence length="340" mass="35469">MRPLVPQSGIASCLSSLLRKLPALAAAAALIHASGAAAQATTVIGIANFGPHPALSRTIAGFKEEMTKQGYVDGKNAEYVYSDANFTPGLIPQTLAQIVARHPAVILTVTTPVAQASVRNVSDHSVPLVFTQVTNPVAAGLVPDWAHGSDRITGTASVTDYDAVLAFARKVFPKATSFGVLYNAGEVNDVAAIASLKTAASKAGLEMLATSVDSTVDVPQRTATMKGVGFFYAIGSNLVQSSLPAVASVTDRMKVPIISAEHEMIKKGDIVAVAYAPSYESQGAHAADLAVKMLRGTKPSALPVYRPQPGDYVAIINRAKMKALNLPIAPSLDSCNCFIN</sequence>
<proteinExistence type="predicted"/>
<protein>
    <submittedName>
        <fullName evidence="2">ABC transporter periplasmic substrate-binding protein</fullName>
    </submittedName>
</protein>
<dbReference type="EMBL" id="FCOB02000020">
    <property type="protein sequence ID" value="SAK79652.1"/>
    <property type="molecule type" value="Genomic_DNA"/>
</dbReference>
<feature type="signal peptide" evidence="1">
    <location>
        <begin position="1"/>
        <end position="25"/>
    </location>
</feature>
<dbReference type="InterPro" id="IPR028082">
    <property type="entry name" value="Peripla_BP_I"/>
</dbReference>
<accession>A0A158CBI6</accession>
<dbReference type="Proteomes" id="UP000054978">
    <property type="component" value="Unassembled WGS sequence"/>
</dbReference>
<evidence type="ECO:0000313" key="3">
    <source>
        <dbReference type="Proteomes" id="UP000054978"/>
    </source>
</evidence>
<keyword evidence="1" id="KW-0732">Signal</keyword>
<dbReference type="Gene3D" id="3.40.50.2300">
    <property type="match status" value="2"/>
</dbReference>
<dbReference type="PANTHER" id="PTHR35271">
    <property type="entry name" value="ABC TRANSPORTER, SUBSTRATE-BINDING LIPOPROTEIN-RELATED"/>
    <property type="match status" value="1"/>
</dbReference>
<keyword evidence="3" id="KW-1185">Reference proteome</keyword>
<dbReference type="InterPro" id="IPR007487">
    <property type="entry name" value="ABC_transpt-TYRBP-like"/>
</dbReference>
<evidence type="ECO:0000313" key="2">
    <source>
        <dbReference type="EMBL" id="SAK79652.1"/>
    </source>
</evidence>
<name>A0A158CBI6_9BURK</name>
<reference evidence="2" key="1">
    <citation type="submission" date="2016-01" db="EMBL/GenBank/DDBJ databases">
        <authorList>
            <person name="Peeters C."/>
        </authorList>
    </citation>
    <scope>NUCLEOTIDE SEQUENCE [LARGE SCALE GENOMIC DNA]</scope>
    <source>
        <strain evidence="2">LMG 29326</strain>
    </source>
</reference>
<comment type="caution">
    <text evidence="2">The sequence shown here is derived from an EMBL/GenBank/DDBJ whole genome shotgun (WGS) entry which is preliminary data.</text>
</comment>
<dbReference type="OrthoDB" id="9776955at2"/>
<gene>
    <name evidence="2" type="ORF">AWB83_04169</name>
</gene>
<dbReference type="RefSeq" id="WP_087047557.1">
    <property type="nucleotide sequence ID" value="NZ_FCOB02000020.1"/>
</dbReference>
<organism evidence="2 3">
    <name type="scientific">Caballeronia ptereochthonis</name>
    <dbReference type="NCBI Taxonomy" id="1777144"/>
    <lineage>
        <taxon>Bacteria</taxon>
        <taxon>Pseudomonadati</taxon>
        <taxon>Pseudomonadota</taxon>
        <taxon>Betaproteobacteria</taxon>
        <taxon>Burkholderiales</taxon>
        <taxon>Burkholderiaceae</taxon>
        <taxon>Caballeronia</taxon>
    </lineage>
</organism>
<feature type="chain" id="PRO_5007622830" evidence="1">
    <location>
        <begin position="26"/>
        <end position="340"/>
    </location>
</feature>
<dbReference type="Pfam" id="PF04392">
    <property type="entry name" value="ABC_sub_bind"/>
    <property type="match status" value="1"/>
</dbReference>
<dbReference type="STRING" id="1777144.AWB83_04169"/>
<dbReference type="PANTHER" id="PTHR35271:SF1">
    <property type="entry name" value="ABC TRANSPORTER, SUBSTRATE-BINDING LIPOPROTEIN"/>
    <property type="match status" value="1"/>
</dbReference>
<dbReference type="CDD" id="cd06325">
    <property type="entry name" value="PBP1_ABC_unchar_transporter"/>
    <property type="match status" value="1"/>
</dbReference>